<dbReference type="InterPro" id="IPR016187">
    <property type="entry name" value="CTDL_fold"/>
</dbReference>
<protein>
    <recommendedName>
        <fullName evidence="2">C-type lectin domain-containing protein</fullName>
    </recommendedName>
</protein>
<feature type="signal peptide" evidence="1">
    <location>
        <begin position="1"/>
        <end position="17"/>
    </location>
</feature>
<dbReference type="InterPro" id="IPR016186">
    <property type="entry name" value="C-type_lectin-like/link_sf"/>
</dbReference>
<evidence type="ECO:0000256" key="1">
    <source>
        <dbReference type="SAM" id="SignalP"/>
    </source>
</evidence>
<comment type="caution">
    <text evidence="3">The sequence shown here is derived from an EMBL/GenBank/DDBJ whole genome shotgun (WGS) entry which is preliminary data.</text>
</comment>
<dbReference type="PANTHER" id="PTHR23062:SF2">
    <property type="entry name" value="C-TYPE LECTIN DOMAIN-CONTAINING PROTEIN"/>
    <property type="match status" value="1"/>
</dbReference>
<keyword evidence="4" id="KW-1185">Reference proteome</keyword>
<accession>A0A8S1F6R9</accession>
<proteinExistence type="predicted"/>
<dbReference type="PANTHER" id="PTHR23062">
    <property type="entry name" value="HYPOTHETICAL PROTEIN C.ELEGANS"/>
    <property type="match status" value="1"/>
</dbReference>
<feature type="domain" description="C-type lectin" evidence="2">
    <location>
        <begin position="28"/>
        <end position="131"/>
    </location>
</feature>
<gene>
    <name evidence="3" type="ORF">CBOVIS_LOCUS11168</name>
</gene>
<dbReference type="SMART" id="SM00034">
    <property type="entry name" value="CLECT"/>
    <property type="match status" value="2"/>
</dbReference>
<organism evidence="3 4">
    <name type="scientific">Caenorhabditis bovis</name>
    <dbReference type="NCBI Taxonomy" id="2654633"/>
    <lineage>
        <taxon>Eukaryota</taxon>
        <taxon>Metazoa</taxon>
        <taxon>Ecdysozoa</taxon>
        <taxon>Nematoda</taxon>
        <taxon>Chromadorea</taxon>
        <taxon>Rhabditida</taxon>
        <taxon>Rhabditina</taxon>
        <taxon>Rhabditomorpha</taxon>
        <taxon>Rhabditoidea</taxon>
        <taxon>Rhabditidae</taxon>
        <taxon>Peloderinae</taxon>
        <taxon>Caenorhabditis</taxon>
    </lineage>
</organism>
<evidence type="ECO:0000313" key="3">
    <source>
        <dbReference type="EMBL" id="CAB3409527.1"/>
    </source>
</evidence>
<evidence type="ECO:0000313" key="4">
    <source>
        <dbReference type="Proteomes" id="UP000494206"/>
    </source>
</evidence>
<dbReference type="CDD" id="cd00037">
    <property type="entry name" value="CLECT"/>
    <property type="match status" value="2"/>
</dbReference>
<keyword evidence="1" id="KW-0732">Signal</keyword>
<dbReference type="Pfam" id="PF00059">
    <property type="entry name" value="Lectin_C"/>
    <property type="match status" value="2"/>
</dbReference>
<dbReference type="SUPFAM" id="SSF56436">
    <property type="entry name" value="C-type lectin-like"/>
    <property type="match status" value="2"/>
</dbReference>
<dbReference type="PROSITE" id="PS50041">
    <property type="entry name" value="C_TYPE_LECTIN_2"/>
    <property type="match status" value="2"/>
</dbReference>
<dbReference type="AlphaFoldDB" id="A0A8S1F6R9"/>
<dbReference type="GO" id="GO:0045087">
    <property type="term" value="P:innate immune response"/>
    <property type="evidence" value="ECO:0007669"/>
    <property type="project" value="TreeGrafter"/>
</dbReference>
<dbReference type="OrthoDB" id="5801845at2759"/>
<dbReference type="InterPro" id="IPR001304">
    <property type="entry name" value="C-type_lectin-like"/>
</dbReference>
<dbReference type="Gene3D" id="3.10.100.10">
    <property type="entry name" value="Mannose-Binding Protein A, subunit A"/>
    <property type="match status" value="2"/>
</dbReference>
<dbReference type="EMBL" id="CADEPM010000008">
    <property type="protein sequence ID" value="CAB3409527.1"/>
    <property type="molecule type" value="Genomic_DNA"/>
</dbReference>
<feature type="domain" description="C-type lectin" evidence="2">
    <location>
        <begin position="219"/>
        <end position="296"/>
    </location>
</feature>
<reference evidence="3 4" key="1">
    <citation type="submission" date="2020-04" db="EMBL/GenBank/DDBJ databases">
        <authorList>
            <person name="Laetsch R D."/>
            <person name="Stevens L."/>
            <person name="Kumar S."/>
            <person name="Blaxter L. M."/>
        </authorList>
    </citation>
    <scope>NUCLEOTIDE SEQUENCE [LARGE SCALE GENOMIC DNA]</scope>
</reference>
<evidence type="ECO:0000259" key="2">
    <source>
        <dbReference type="PROSITE" id="PS50041"/>
    </source>
</evidence>
<feature type="chain" id="PRO_5035902788" description="C-type lectin domain-containing protein" evidence="1">
    <location>
        <begin position="18"/>
        <end position="314"/>
    </location>
</feature>
<sequence>MFWKAILALFFIHTINAQQCKYTRDKLIGNRCYSFVSKKHHYKAARQYCHDEGFFLATVDSAIDSNFVAATAASEFGKSNGDLFYWDDNSTVSYLNFERGYPNKHDNVAERIATSRWVTLDSSKSIEFVCSYPPFVKPTTTVRPTTTTSTTKRATTQKLLTTTTRKPTTTTTRRTTCPEGFTLYPETSKCYLIIDYGKDSKYPPLPDDAPPLARESQRCEKYGATLATIHSEGLNDFFRSLIYKQYGDMRYTTIGMRNMNGNWEWIDQSAKDFVNFGEDFPKVGDSLVQMSPNGFWVSFTRTAANEGVMCSVDL</sequence>
<dbReference type="Proteomes" id="UP000494206">
    <property type="component" value="Unassembled WGS sequence"/>
</dbReference>
<name>A0A8S1F6R9_9PELO</name>